<dbReference type="PROSITE" id="PS51154">
    <property type="entry name" value="MACRO"/>
    <property type="match status" value="1"/>
</dbReference>
<reference evidence="2 3" key="1">
    <citation type="journal article" date="2018" name="Sci. Rep.">
        <title>Comparative analysis of the Pocillopora damicornis genome highlights role of immune system in coral evolution.</title>
        <authorList>
            <person name="Cunning R."/>
            <person name="Bay R.A."/>
            <person name="Gillette P."/>
            <person name="Baker A.C."/>
            <person name="Traylor-Knowles N."/>
        </authorList>
    </citation>
    <scope>NUCLEOTIDE SEQUENCE [LARGE SCALE GENOMIC DNA]</scope>
    <source>
        <strain evidence="2">RSMAS</strain>
        <tissue evidence="2">Whole animal</tissue>
    </source>
</reference>
<dbReference type="Proteomes" id="UP000275408">
    <property type="component" value="Unassembled WGS sequence"/>
</dbReference>
<gene>
    <name evidence="2" type="ORF">pdam_00007309</name>
</gene>
<evidence type="ECO:0000259" key="1">
    <source>
        <dbReference type="PROSITE" id="PS51154"/>
    </source>
</evidence>
<dbReference type="InterPro" id="IPR002589">
    <property type="entry name" value="Macro_dom"/>
</dbReference>
<dbReference type="Gene3D" id="3.40.220.10">
    <property type="entry name" value="Leucine Aminopeptidase, subunit E, domain 1"/>
    <property type="match status" value="1"/>
</dbReference>
<feature type="domain" description="Macro" evidence="1">
    <location>
        <begin position="22"/>
        <end position="233"/>
    </location>
</feature>
<keyword evidence="3" id="KW-1185">Reference proteome</keyword>
<dbReference type="SMART" id="SM00506">
    <property type="entry name" value="A1pp"/>
    <property type="match status" value="1"/>
</dbReference>
<dbReference type="InterPro" id="IPR028071">
    <property type="entry name" value="Macro-like_dom"/>
</dbReference>
<dbReference type="SUPFAM" id="SSF52949">
    <property type="entry name" value="Macro domain-like"/>
    <property type="match status" value="1"/>
</dbReference>
<protein>
    <recommendedName>
        <fullName evidence="1">Macro domain-containing protein</fullName>
    </recommendedName>
</protein>
<dbReference type="AlphaFoldDB" id="A0A3M6V1G4"/>
<dbReference type="Pfam" id="PF14519">
    <property type="entry name" value="Macro_2"/>
    <property type="match status" value="1"/>
</dbReference>
<dbReference type="CDD" id="cd02900">
    <property type="entry name" value="Macro_Appr_pase"/>
    <property type="match status" value="1"/>
</dbReference>
<evidence type="ECO:0000313" key="3">
    <source>
        <dbReference type="Proteomes" id="UP000275408"/>
    </source>
</evidence>
<sequence>MENMDISKVIFHLRDIKAGMVDAWQEEFAPYSNTVKISCGDIFKGAPAADAIVSPANSFGFMDGGIDMVYINHFGWQMQHRLQAFLKQNHDGELPVGLAVIIETLSPDDNEKKFKNPEFNEGKLIKYLISTPTMRIPMNVSDTVNAYLAFRAVIRAVKEHNKAEKNIQNQITSVLCPGLGTAVGRMPPRRCAFQMRQAFEICALEMKSSLKNPKALGDVWQHHESMQHYKTKL</sequence>
<proteinExistence type="predicted"/>
<dbReference type="InterPro" id="IPR043472">
    <property type="entry name" value="Macro_dom-like"/>
</dbReference>
<evidence type="ECO:0000313" key="2">
    <source>
        <dbReference type="EMBL" id="RMX59783.1"/>
    </source>
</evidence>
<accession>A0A3M6V1G4</accession>
<name>A0A3M6V1G4_POCDA</name>
<dbReference type="OMA" id="CANLMWT"/>
<dbReference type="STRING" id="46731.A0A3M6V1G4"/>
<organism evidence="2 3">
    <name type="scientific">Pocillopora damicornis</name>
    <name type="common">Cauliflower coral</name>
    <name type="synonym">Millepora damicornis</name>
    <dbReference type="NCBI Taxonomy" id="46731"/>
    <lineage>
        <taxon>Eukaryota</taxon>
        <taxon>Metazoa</taxon>
        <taxon>Cnidaria</taxon>
        <taxon>Anthozoa</taxon>
        <taxon>Hexacorallia</taxon>
        <taxon>Scleractinia</taxon>
        <taxon>Astrocoeniina</taxon>
        <taxon>Pocilloporidae</taxon>
        <taxon>Pocillopora</taxon>
    </lineage>
</organism>
<dbReference type="OrthoDB" id="6082470at2759"/>
<comment type="caution">
    <text evidence="2">The sequence shown here is derived from an EMBL/GenBank/DDBJ whole genome shotgun (WGS) entry which is preliminary data.</text>
</comment>
<dbReference type="EMBL" id="RCHS01000275">
    <property type="protein sequence ID" value="RMX59783.1"/>
    <property type="molecule type" value="Genomic_DNA"/>
</dbReference>